<comment type="similarity">
    <text evidence="8">Belongs to the binding-protein-dependent transport system permease family.</text>
</comment>
<gene>
    <name evidence="10" type="ORF">GHC57_01580</name>
</gene>
<evidence type="ECO:0000256" key="4">
    <source>
        <dbReference type="ARBA" id="ARBA00022519"/>
    </source>
</evidence>
<dbReference type="Gene3D" id="1.10.3720.10">
    <property type="entry name" value="MetI-like"/>
    <property type="match status" value="1"/>
</dbReference>
<feature type="transmembrane region" description="Helical" evidence="8">
    <location>
        <begin position="84"/>
        <end position="103"/>
    </location>
</feature>
<protein>
    <submittedName>
        <fullName evidence="10">ABC transporter permease subunit</fullName>
    </submittedName>
</protein>
<comment type="subcellular location">
    <subcellularLocation>
        <location evidence="1">Cell inner membrane</location>
        <topology evidence="1">Multi-pass membrane protein</topology>
    </subcellularLocation>
    <subcellularLocation>
        <location evidence="8">Cell membrane</location>
        <topology evidence="8">Multi-pass membrane protein</topology>
    </subcellularLocation>
</comment>
<sequence>MSALPPYAGPLERFWYYAFRVLCGLILFFLIMPILVIVPLSFNAEPYFTFTKGMLAFDSEAYSLRWYRDIIENEQWLHSMKNSFIVGICATILATALGTLAALGLSRAHMPARNLFMGILISPMIVPLIITAAGMYFFYSDVGLAQTLPGIILAHTALGTPFVVITVTATLSGFDTNLIRASSSLGATPTYTFFNITMPLIMPGMVSGALFAFITSFDEVVVVLFLAGFEERTIPRQMWAGIREQISPTILAVATLLICVSVLLLVTLELLRRRGERLRGLSPG</sequence>
<evidence type="ECO:0000256" key="2">
    <source>
        <dbReference type="ARBA" id="ARBA00022448"/>
    </source>
</evidence>
<dbReference type="GO" id="GO:0005886">
    <property type="term" value="C:plasma membrane"/>
    <property type="evidence" value="ECO:0007669"/>
    <property type="project" value="UniProtKB-SubCell"/>
</dbReference>
<evidence type="ECO:0000313" key="11">
    <source>
        <dbReference type="Proteomes" id="UP000434582"/>
    </source>
</evidence>
<feature type="transmembrane region" description="Helical" evidence="8">
    <location>
        <begin position="21"/>
        <end position="42"/>
    </location>
</feature>
<dbReference type="GO" id="GO:0055085">
    <property type="term" value="P:transmembrane transport"/>
    <property type="evidence" value="ECO:0007669"/>
    <property type="project" value="InterPro"/>
</dbReference>
<dbReference type="InterPro" id="IPR000515">
    <property type="entry name" value="MetI-like"/>
</dbReference>
<evidence type="ECO:0000256" key="7">
    <source>
        <dbReference type="ARBA" id="ARBA00023136"/>
    </source>
</evidence>
<feature type="transmembrane region" description="Helical" evidence="8">
    <location>
        <begin position="115"/>
        <end position="139"/>
    </location>
</feature>
<proteinExistence type="inferred from homology"/>
<keyword evidence="6 8" id="KW-1133">Transmembrane helix</keyword>
<keyword evidence="7 8" id="KW-0472">Membrane</keyword>
<dbReference type="SUPFAM" id="SSF161098">
    <property type="entry name" value="MetI-like"/>
    <property type="match status" value="1"/>
</dbReference>
<evidence type="ECO:0000256" key="6">
    <source>
        <dbReference type="ARBA" id="ARBA00022989"/>
    </source>
</evidence>
<dbReference type="Proteomes" id="UP000434582">
    <property type="component" value="Unassembled WGS sequence"/>
</dbReference>
<reference evidence="10 11" key="1">
    <citation type="submission" date="2019-10" db="EMBL/GenBank/DDBJ databases">
        <title>Draft whole-genome sequence of the purple nonsulfur photosynthetic bacterium Roseospira navarrensis DSM 15114.</title>
        <authorList>
            <person name="Kyndt J.A."/>
            <person name="Meyer T.E."/>
        </authorList>
    </citation>
    <scope>NUCLEOTIDE SEQUENCE [LARGE SCALE GENOMIC DNA]</scope>
    <source>
        <strain evidence="10 11">DSM 15114</strain>
    </source>
</reference>
<comment type="caution">
    <text evidence="10">The sequence shown here is derived from an EMBL/GenBank/DDBJ whole genome shotgun (WGS) entry which is preliminary data.</text>
</comment>
<evidence type="ECO:0000256" key="1">
    <source>
        <dbReference type="ARBA" id="ARBA00004429"/>
    </source>
</evidence>
<name>A0A7X1ZB01_9PROT</name>
<feature type="transmembrane region" description="Helical" evidence="8">
    <location>
        <begin position="249"/>
        <end position="271"/>
    </location>
</feature>
<evidence type="ECO:0000259" key="9">
    <source>
        <dbReference type="PROSITE" id="PS50928"/>
    </source>
</evidence>
<dbReference type="EMBL" id="WIVE01000002">
    <property type="protein sequence ID" value="MQX35203.1"/>
    <property type="molecule type" value="Genomic_DNA"/>
</dbReference>
<keyword evidence="4" id="KW-0997">Cell inner membrane</keyword>
<keyword evidence="3" id="KW-1003">Cell membrane</keyword>
<dbReference type="OrthoDB" id="9782004at2"/>
<organism evidence="10 11">
    <name type="scientific">Roseospira navarrensis</name>
    <dbReference type="NCBI Taxonomy" id="140058"/>
    <lineage>
        <taxon>Bacteria</taxon>
        <taxon>Pseudomonadati</taxon>
        <taxon>Pseudomonadota</taxon>
        <taxon>Alphaproteobacteria</taxon>
        <taxon>Rhodospirillales</taxon>
        <taxon>Rhodospirillaceae</taxon>
        <taxon>Roseospira</taxon>
    </lineage>
</organism>
<evidence type="ECO:0000313" key="10">
    <source>
        <dbReference type="EMBL" id="MQX35203.1"/>
    </source>
</evidence>
<feature type="domain" description="ABC transmembrane type-1" evidence="9">
    <location>
        <begin position="80"/>
        <end position="268"/>
    </location>
</feature>
<keyword evidence="5 8" id="KW-0812">Transmembrane</keyword>
<keyword evidence="11" id="KW-1185">Reference proteome</keyword>
<evidence type="ECO:0000256" key="3">
    <source>
        <dbReference type="ARBA" id="ARBA00022475"/>
    </source>
</evidence>
<keyword evidence="2 8" id="KW-0813">Transport</keyword>
<dbReference type="PROSITE" id="PS50928">
    <property type="entry name" value="ABC_TM1"/>
    <property type="match status" value="1"/>
</dbReference>
<dbReference type="InterPro" id="IPR035906">
    <property type="entry name" value="MetI-like_sf"/>
</dbReference>
<feature type="transmembrane region" description="Helical" evidence="8">
    <location>
        <begin position="151"/>
        <end position="174"/>
    </location>
</feature>
<dbReference type="PANTHER" id="PTHR43357:SF4">
    <property type="entry name" value="INNER MEMBRANE ABC TRANSPORTER PERMEASE PROTEIN YDCV"/>
    <property type="match status" value="1"/>
</dbReference>
<evidence type="ECO:0000256" key="5">
    <source>
        <dbReference type="ARBA" id="ARBA00022692"/>
    </source>
</evidence>
<evidence type="ECO:0000256" key="8">
    <source>
        <dbReference type="RuleBase" id="RU363032"/>
    </source>
</evidence>
<dbReference type="Pfam" id="PF00528">
    <property type="entry name" value="BPD_transp_1"/>
    <property type="match status" value="1"/>
</dbReference>
<dbReference type="RefSeq" id="WP_153340457.1">
    <property type="nucleotide sequence ID" value="NZ_WIVE01000002.1"/>
</dbReference>
<dbReference type="PANTHER" id="PTHR43357">
    <property type="entry name" value="INNER MEMBRANE ABC TRANSPORTER PERMEASE PROTEIN YDCV"/>
    <property type="match status" value="1"/>
</dbReference>
<dbReference type="CDD" id="cd06261">
    <property type="entry name" value="TM_PBP2"/>
    <property type="match status" value="1"/>
</dbReference>
<accession>A0A7X1ZB01</accession>
<dbReference type="AlphaFoldDB" id="A0A7X1ZB01"/>